<dbReference type="Gene3D" id="3.40.50.12780">
    <property type="entry name" value="N-terminal domain of ligase-like"/>
    <property type="match status" value="1"/>
</dbReference>
<dbReference type="RefSeq" id="WP_408167937.1">
    <property type="nucleotide sequence ID" value="NZ_JAQQFR010000006.1"/>
</dbReference>
<comment type="caution">
    <text evidence="3">The sequence shown here is derived from an EMBL/GenBank/DDBJ whole genome shotgun (WGS) entry which is preliminary data.</text>
</comment>
<evidence type="ECO:0000259" key="1">
    <source>
        <dbReference type="Pfam" id="PF00501"/>
    </source>
</evidence>
<feature type="domain" description="AMP-dependent synthetase/ligase" evidence="1">
    <location>
        <begin position="27"/>
        <end position="405"/>
    </location>
</feature>
<feature type="domain" description="AMP-binding enzyme C-terminal" evidence="2">
    <location>
        <begin position="455"/>
        <end position="537"/>
    </location>
</feature>
<dbReference type="InterPro" id="IPR042099">
    <property type="entry name" value="ANL_N_sf"/>
</dbReference>
<evidence type="ECO:0000259" key="2">
    <source>
        <dbReference type="Pfam" id="PF13193"/>
    </source>
</evidence>
<protein>
    <submittedName>
        <fullName evidence="3">Fatty acid--CoA ligase</fullName>
    </submittedName>
</protein>
<dbReference type="GO" id="GO:0016874">
    <property type="term" value="F:ligase activity"/>
    <property type="evidence" value="ECO:0007669"/>
    <property type="project" value="UniProtKB-KW"/>
</dbReference>
<dbReference type="InterPro" id="IPR025110">
    <property type="entry name" value="AMP-bd_C"/>
</dbReference>
<dbReference type="Gene3D" id="3.30.300.30">
    <property type="match status" value="1"/>
</dbReference>
<dbReference type="InterPro" id="IPR000873">
    <property type="entry name" value="AMP-dep_synth/lig_dom"/>
</dbReference>
<dbReference type="InterPro" id="IPR045851">
    <property type="entry name" value="AMP-bd_C_sf"/>
</dbReference>
<sequence>MSVHIIDTTPEAYGYPLLIKQLLHSSLATAPDQEIVYGIANQRRHTYTDLYERIQRLGNMLRELGLQPGNTVAVMDWDSHRYLECFFAIPMLGYVLQTVNVRLSPEQIAYTLNHAQADVLLVNSDFMPVLKQIRGELTTLTRCVLITDDNTPAPRGPGFAGEYEELLAQASPKCDFPDFNENARATTFYTTGTTGMPKGVYFSHRQLVLHTLAVTAGLALAPQQGRLHRDDVYMPLTPMFHVHAWGLPYVATMAGLKQVYPGRYVPDTILKLIETEKVTFSHCVPTILHMVLSAPTAKDVDLSKWKMIIGGSAMTSALAQTARERGIDVFTGYGMSETCPILSLAHVPTAELGTEQDLATRVKTGRPLPLVTLRTVDGDMNDCPHDGKSTGEVVVRAPWLTQGYLHNPEASKDLWEGGWLHTEDIGNIDSRGYLQVTDRIKDVIKTGGEWVSSLEIEEIIARHPAVAETAVIGIKDAKWGERPVALVVLKAGQAAEVTVDDIRKLVLAAAEDGLISKYGVPDRIEFVSELARTSVGKLNKRVMREQYPG</sequence>
<name>A0ABW8Z8W6_9BURK</name>
<dbReference type="CDD" id="cd12119">
    <property type="entry name" value="ttLC_FACS_AlkK_like"/>
    <property type="match status" value="1"/>
</dbReference>
<dbReference type="NCBIfam" id="NF004837">
    <property type="entry name" value="PRK06187.1"/>
    <property type="match status" value="1"/>
</dbReference>
<dbReference type="InterPro" id="IPR050237">
    <property type="entry name" value="ATP-dep_AMP-bd_enzyme"/>
</dbReference>
<keyword evidence="3" id="KW-0436">Ligase</keyword>
<reference evidence="3 4" key="1">
    <citation type="journal article" date="2024" name="Chem. Sci.">
        <title>Discovery of megapolipeptins by genome mining of a Burkholderiales bacteria collection.</title>
        <authorList>
            <person name="Paulo B.S."/>
            <person name="Recchia M.J.J."/>
            <person name="Lee S."/>
            <person name="Fergusson C.H."/>
            <person name="Romanowski S.B."/>
            <person name="Hernandez A."/>
            <person name="Krull N."/>
            <person name="Liu D.Y."/>
            <person name="Cavanagh H."/>
            <person name="Bos A."/>
            <person name="Gray C.A."/>
            <person name="Murphy B.T."/>
            <person name="Linington R.G."/>
            <person name="Eustaquio A.S."/>
        </authorList>
    </citation>
    <scope>NUCLEOTIDE SEQUENCE [LARGE SCALE GENOMIC DNA]</scope>
    <source>
        <strain evidence="3 4">RL21-008-BIB-B</strain>
    </source>
</reference>
<dbReference type="PANTHER" id="PTHR43767">
    <property type="entry name" value="LONG-CHAIN-FATTY-ACID--COA LIGASE"/>
    <property type="match status" value="1"/>
</dbReference>
<keyword evidence="4" id="KW-1185">Reference proteome</keyword>
<dbReference type="Proteomes" id="UP001629214">
    <property type="component" value="Unassembled WGS sequence"/>
</dbReference>
<evidence type="ECO:0000313" key="3">
    <source>
        <dbReference type="EMBL" id="MFL9878945.1"/>
    </source>
</evidence>
<dbReference type="SUPFAM" id="SSF56801">
    <property type="entry name" value="Acetyl-CoA synthetase-like"/>
    <property type="match status" value="1"/>
</dbReference>
<evidence type="ECO:0000313" key="4">
    <source>
        <dbReference type="Proteomes" id="UP001629214"/>
    </source>
</evidence>
<dbReference type="Pfam" id="PF00501">
    <property type="entry name" value="AMP-binding"/>
    <property type="match status" value="1"/>
</dbReference>
<dbReference type="Pfam" id="PF13193">
    <property type="entry name" value="AMP-binding_C"/>
    <property type="match status" value="1"/>
</dbReference>
<organism evidence="3 4">
    <name type="scientific">Herbaspirillum rhizosphaerae</name>
    <dbReference type="NCBI Taxonomy" id="346179"/>
    <lineage>
        <taxon>Bacteria</taxon>
        <taxon>Pseudomonadati</taxon>
        <taxon>Pseudomonadota</taxon>
        <taxon>Betaproteobacteria</taxon>
        <taxon>Burkholderiales</taxon>
        <taxon>Oxalobacteraceae</taxon>
        <taxon>Herbaspirillum</taxon>
    </lineage>
</organism>
<dbReference type="PANTHER" id="PTHR43767:SF11">
    <property type="entry name" value="MEDIUM-CHAIN-FATTY-ACID--COA LIGASE"/>
    <property type="match status" value="1"/>
</dbReference>
<proteinExistence type="predicted"/>
<dbReference type="EMBL" id="JAQQFR010000006">
    <property type="protein sequence ID" value="MFL9878945.1"/>
    <property type="molecule type" value="Genomic_DNA"/>
</dbReference>
<accession>A0ABW8Z8W6</accession>
<gene>
    <name evidence="3" type="ORF">PQR63_11160</name>
</gene>